<keyword evidence="3" id="KW-1185">Reference proteome</keyword>
<dbReference type="EMBL" id="JACEZU010000019">
    <property type="protein sequence ID" value="MBA5690558.1"/>
    <property type="molecule type" value="Genomic_DNA"/>
</dbReference>
<accession>A0A7W2INB4</accession>
<sequence length="116" mass="13368">MESWDRFGTEELERLIVEIWRIRAAQAAMRRANRALGRGDLGALRRQGFSERHIVSLLALQQQGLRPFPQSAFRENRRVLGFLMHELERRTTAIPISKPQAMGRQRLGEGASFPEN</sequence>
<reference evidence="2 3" key="1">
    <citation type="submission" date="2020-07" db="EMBL/GenBank/DDBJ databases">
        <title>Novel species isolated from subtropical streams in China.</title>
        <authorList>
            <person name="Lu H."/>
        </authorList>
    </citation>
    <scope>NUCLEOTIDE SEQUENCE [LARGE SCALE GENOMIC DNA]</scope>
    <source>
        <strain evidence="2 3">LX47W</strain>
    </source>
</reference>
<comment type="caution">
    <text evidence="2">The sequence shown here is derived from an EMBL/GenBank/DDBJ whole genome shotgun (WGS) entry which is preliminary data.</text>
</comment>
<feature type="region of interest" description="Disordered" evidence="1">
    <location>
        <begin position="94"/>
        <end position="116"/>
    </location>
</feature>
<proteinExistence type="predicted"/>
<dbReference type="Proteomes" id="UP000573499">
    <property type="component" value="Unassembled WGS sequence"/>
</dbReference>
<gene>
    <name evidence="2" type="ORF">H3H39_26320</name>
</gene>
<name>A0A7W2INB4_9BURK</name>
<protein>
    <submittedName>
        <fullName evidence="2">Uncharacterized protein</fullName>
    </submittedName>
</protein>
<evidence type="ECO:0000256" key="1">
    <source>
        <dbReference type="SAM" id="MobiDB-lite"/>
    </source>
</evidence>
<dbReference type="AlphaFoldDB" id="A0A7W2INB4"/>
<evidence type="ECO:0000313" key="2">
    <source>
        <dbReference type="EMBL" id="MBA5690558.1"/>
    </source>
</evidence>
<organism evidence="2 3">
    <name type="scientific">Rugamonas apoptosis</name>
    <dbReference type="NCBI Taxonomy" id="2758570"/>
    <lineage>
        <taxon>Bacteria</taxon>
        <taxon>Pseudomonadati</taxon>
        <taxon>Pseudomonadota</taxon>
        <taxon>Betaproteobacteria</taxon>
        <taxon>Burkholderiales</taxon>
        <taxon>Oxalobacteraceae</taxon>
        <taxon>Telluria group</taxon>
        <taxon>Rugamonas</taxon>
    </lineage>
</organism>
<dbReference type="RefSeq" id="WP_182157378.1">
    <property type="nucleotide sequence ID" value="NZ_JACEZU010000019.1"/>
</dbReference>
<evidence type="ECO:0000313" key="3">
    <source>
        <dbReference type="Proteomes" id="UP000573499"/>
    </source>
</evidence>